<gene>
    <name evidence="1" type="ORF">WISP_55171</name>
</gene>
<accession>A0ABQ9DHH2</accession>
<proteinExistence type="predicted"/>
<reference evidence="1" key="1">
    <citation type="submission" date="2019-10" db="EMBL/GenBank/DDBJ databases">
        <authorList>
            <person name="Soares A.E.R."/>
            <person name="Aleixo A."/>
            <person name="Schneider P."/>
            <person name="Miyaki C.Y."/>
            <person name="Schneider M.P."/>
            <person name="Mello C."/>
            <person name="Vasconcelos A.T.R."/>
        </authorList>
    </citation>
    <scope>NUCLEOTIDE SEQUENCE</scope>
    <source>
        <tissue evidence="1">Muscle</tissue>
    </source>
</reference>
<evidence type="ECO:0000313" key="2">
    <source>
        <dbReference type="Proteomes" id="UP001145742"/>
    </source>
</evidence>
<dbReference type="EMBL" id="WHWB01033540">
    <property type="protein sequence ID" value="KAJ7419246.1"/>
    <property type="molecule type" value="Genomic_DNA"/>
</dbReference>
<comment type="caution">
    <text evidence="1">The sequence shown here is derived from an EMBL/GenBank/DDBJ whole genome shotgun (WGS) entry which is preliminary data.</text>
</comment>
<protein>
    <submittedName>
        <fullName evidence="1">Uncharacterized protein</fullName>
    </submittedName>
</protein>
<keyword evidence="2" id="KW-1185">Reference proteome</keyword>
<evidence type="ECO:0000313" key="1">
    <source>
        <dbReference type="EMBL" id="KAJ7419246.1"/>
    </source>
</evidence>
<name>A0ABQ9DHH2_9PASS</name>
<organism evidence="1 2">
    <name type="scientific">Willisornis vidua</name>
    <name type="common">Xingu scale-backed antbird</name>
    <dbReference type="NCBI Taxonomy" id="1566151"/>
    <lineage>
        <taxon>Eukaryota</taxon>
        <taxon>Metazoa</taxon>
        <taxon>Chordata</taxon>
        <taxon>Craniata</taxon>
        <taxon>Vertebrata</taxon>
        <taxon>Euteleostomi</taxon>
        <taxon>Archelosauria</taxon>
        <taxon>Archosauria</taxon>
        <taxon>Dinosauria</taxon>
        <taxon>Saurischia</taxon>
        <taxon>Theropoda</taxon>
        <taxon>Coelurosauria</taxon>
        <taxon>Aves</taxon>
        <taxon>Neognathae</taxon>
        <taxon>Neoaves</taxon>
        <taxon>Telluraves</taxon>
        <taxon>Australaves</taxon>
        <taxon>Passeriformes</taxon>
        <taxon>Thamnophilidae</taxon>
        <taxon>Willisornis</taxon>
    </lineage>
</organism>
<dbReference type="Proteomes" id="UP001145742">
    <property type="component" value="Unassembled WGS sequence"/>
</dbReference>
<sequence>MRVNFRISRKRPPGRFLQPLAIYGANITGVTSNKPCQCWGWRGMEKGCSCVDLGEVHKDVSDILWICGKTLSRGKEVVTDPLNIPKSYIRLPREAVAAPSLEVFKTRLDTAWSNLGQWKVSLPMAGGLELHDLEDLFQPEPGYYSTIKDVLMLICINSSGQWCKASPAPIKTDEEEVWALISAATENGARSPVDTSGLASASSIDPVDLVPTLRHFVILRVMCGLIPPSNEGFPSFWFLDLCNPLALAQEEPPSPSIVCPEVICKAPVIPTGVCESGEWTHGGGVGRKRKEAGPTVAIGGHCGVGRQQEDFTIISPTLPFLGKEWGTREVPGQFKALEKESSCEYLGLGLHPSFLMPEPGSLFSEEGSILSS</sequence>